<feature type="repeat" description="WD" evidence="5">
    <location>
        <begin position="354"/>
        <end position="373"/>
    </location>
</feature>
<feature type="region of interest" description="Disordered" evidence="6">
    <location>
        <begin position="423"/>
        <end position="472"/>
    </location>
</feature>
<dbReference type="AlphaFoldDB" id="A0A922SDS3"/>
<evidence type="ECO:0000313" key="7">
    <source>
        <dbReference type="EMBL" id="KAH9633604.1"/>
    </source>
</evidence>
<evidence type="ECO:0000256" key="3">
    <source>
        <dbReference type="ARBA" id="ARBA00038279"/>
    </source>
</evidence>
<dbReference type="GO" id="GO:0030576">
    <property type="term" value="P:Cajal body organization"/>
    <property type="evidence" value="ECO:0007669"/>
    <property type="project" value="TreeGrafter"/>
</dbReference>
<dbReference type="InterPro" id="IPR051150">
    <property type="entry name" value="SWT21/TCAB1_mRNA_Telomere"/>
</dbReference>
<evidence type="ECO:0000256" key="2">
    <source>
        <dbReference type="ARBA" id="ARBA00022737"/>
    </source>
</evidence>
<accession>A0A922SDS3</accession>
<feature type="repeat" description="WD" evidence="5">
    <location>
        <begin position="295"/>
        <end position="330"/>
    </location>
</feature>
<dbReference type="PROSITE" id="PS50082">
    <property type="entry name" value="WD_REPEATS_2"/>
    <property type="match status" value="2"/>
</dbReference>
<dbReference type="Pfam" id="PF00400">
    <property type="entry name" value="WD40"/>
    <property type="match status" value="2"/>
</dbReference>
<dbReference type="SUPFAM" id="SSF50978">
    <property type="entry name" value="WD40 repeat-like"/>
    <property type="match status" value="1"/>
</dbReference>
<dbReference type="InterPro" id="IPR036322">
    <property type="entry name" value="WD40_repeat_dom_sf"/>
</dbReference>
<gene>
    <name evidence="7" type="ORF">HF086_014572</name>
</gene>
<dbReference type="PROSITE" id="PS50294">
    <property type="entry name" value="WD_REPEATS_REGION"/>
    <property type="match status" value="1"/>
</dbReference>
<protein>
    <recommendedName>
        <fullName evidence="4">WD repeat-containing protein 79</fullName>
    </recommendedName>
</protein>
<dbReference type="PANTHER" id="PTHR13211">
    <property type="entry name" value="TELOMERASE CAJAL BODY PROTEIN 1"/>
    <property type="match status" value="1"/>
</dbReference>
<dbReference type="PROSITE" id="PS00678">
    <property type="entry name" value="WD_REPEATS_1"/>
    <property type="match status" value="1"/>
</dbReference>
<comment type="similarity">
    <text evidence="3">Belongs to the TCAB1 family.</text>
</comment>
<keyword evidence="2" id="KW-0677">Repeat</keyword>
<dbReference type="InterPro" id="IPR001680">
    <property type="entry name" value="WD40_rpt"/>
</dbReference>
<evidence type="ECO:0000256" key="1">
    <source>
        <dbReference type="ARBA" id="ARBA00022574"/>
    </source>
</evidence>
<comment type="caution">
    <text evidence="7">The sequence shown here is derived from an EMBL/GenBank/DDBJ whole genome shotgun (WGS) entry which is preliminary data.</text>
</comment>
<sequence length="499" mass="56392">MSKSNTQIVSIYWLPCICTILYLKNKNNEIKSMKMTDIPLEMKQVDVDEFSSQSETTANNVKNGEYAVASDEYIHQFPSLFTSKTLIELSNSSWSRSRRANNDVQPYLRGCKWSPDGTCCLSVVNNDGVHVTELSRDLYTGYVDPKRIIDVMDSVIHVKECGLIYDFCWFPLMNSSVPESCCWLTTRQNAPVQMWDAYDGSLRCSYRGFDAVDQMEPALSVVFSNDGSKIIAGYKKAIRTFDVERPGREFVEQKANAASACIDICNNLLAVGSWNTTVSLYSVNVSDNYKSIGVMHGHGGGVTQVKFTPDGQYLVSGARKDNRLLLWDIRYYRRPLNILSRVVETNQRVYFDISPCGKYLVSGGTDGVLKVWDEDQVHWKSALEVTEDMGDTATYKFPLHKDCCNSISLHPLRPILATGSGQYHIRPPVPSSPEKKLHNQDSTLSMIKKESSSDESTIPKQSNKRKYEECESPDLEIEYTENSENSLVFWWIGDVPDLT</sequence>
<reference evidence="7" key="1">
    <citation type="journal article" date="2021" name="G3 (Bethesda)">
        <title>Genome and transcriptome analysis of the beet armyworm Spodoptera exigua reveals targets for pest control. .</title>
        <authorList>
            <person name="Simon S."/>
            <person name="Breeschoten T."/>
            <person name="Jansen H.J."/>
            <person name="Dirks R.P."/>
            <person name="Schranz M.E."/>
            <person name="Ros V.I.D."/>
        </authorList>
    </citation>
    <scope>NUCLEOTIDE SEQUENCE</scope>
    <source>
        <strain evidence="7">TB_SE_WUR_2020</strain>
    </source>
</reference>
<dbReference type="Proteomes" id="UP000814243">
    <property type="component" value="Unassembled WGS sequence"/>
</dbReference>
<organism evidence="7 8">
    <name type="scientific">Spodoptera exigua</name>
    <name type="common">Beet armyworm</name>
    <name type="synonym">Noctua fulgens</name>
    <dbReference type="NCBI Taxonomy" id="7107"/>
    <lineage>
        <taxon>Eukaryota</taxon>
        <taxon>Metazoa</taxon>
        <taxon>Ecdysozoa</taxon>
        <taxon>Arthropoda</taxon>
        <taxon>Hexapoda</taxon>
        <taxon>Insecta</taxon>
        <taxon>Pterygota</taxon>
        <taxon>Neoptera</taxon>
        <taxon>Endopterygota</taxon>
        <taxon>Lepidoptera</taxon>
        <taxon>Glossata</taxon>
        <taxon>Ditrysia</taxon>
        <taxon>Noctuoidea</taxon>
        <taxon>Noctuidae</taxon>
        <taxon>Amphipyrinae</taxon>
        <taxon>Spodoptera</taxon>
    </lineage>
</organism>
<dbReference type="GO" id="GO:0015030">
    <property type="term" value="C:Cajal body"/>
    <property type="evidence" value="ECO:0007669"/>
    <property type="project" value="TreeGrafter"/>
</dbReference>
<dbReference type="InterPro" id="IPR015943">
    <property type="entry name" value="WD40/YVTN_repeat-like_dom_sf"/>
</dbReference>
<evidence type="ECO:0000313" key="8">
    <source>
        <dbReference type="Proteomes" id="UP000814243"/>
    </source>
</evidence>
<dbReference type="EMBL" id="JACEFF010000648">
    <property type="protein sequence ID" value="KAH9633604.1"/>
    <property type="molecule type" value="Genomic_DNA"/>
</dbReference>
<dbReference type="InterPro" id="IPR019775">
    <property type="entry name" value="WD40_repeat_CS"/>
</dbReference>
<dbReference type="Gene3D" id="2.130.10.10">
    <property type="entry name" value="YVTN repeat-like/Quinoprotein amine dehydrogenase"/>
    <property type="match status" value="2"/>
</dbReference>
<name>A0A922SDS3_SPOEX</name>
<keyword evidence="1 5" id="KW-0853">WD repeat</keyword>
<proteinExistence type="inferred from homology"/>
<evidence type="ECO:0000256" key="6">
    <source>
        <dbReference type="SAM" id="MobiDB-lite"/>
    </source>
</evidence>
<dbReference type="SMART" id="SM00320">
    <property type="entry name" value="WD40"/>
    <property type="match status" value="6"/>
</dbReference>
<evidence type="ECO:0000256" key="4">
    <source>
        <dbReference type="ARBA" id="ARBA00041558"/>
    </source>
</evidence>
<dbReference type="GO" id="GO:0003723">
    <property type="term" value="F:RNA binding"/>
    <property type="evidence" value="ECO:0007669"/>
    <property type="project" value="TreeGrafter"/>
</dbReference>
<evidence type="ECO:0000256" key="5">
    <source>
        <dbReference type="PROSITE-ProRule" id="PRU00221"/>
    </source>
</evidence>
<dbReference type="PANTHER" id="PTHR13211:SF0">
    <property type="entry name" value="TELOMERASE CAJAL BODY PROTEIN 1"/>
    <property type="match status" value="1"/>
</dbReference>